<dbReference type="SUPFAM" id="SSF50022">
    <property type="entry name" value="ISP domain"/>
    <property type="match status" value="1"/>
</dbReference>
<dbReference type="GO" id="GO:0046872">
    <property type="term" value="F:metal ion binding"/>
    <property type="evidence" value="ECO:0007669"/>
    <property type="project" value="UniProtKB-KW"/>
</dbReference>
<keyword evidence="4" id="KW-0408">Iron</keyword>
<feature type="domain" description="Rieske" evidence="6">
    <location>
        <begin position="15"/>
        <end position="116"/>
    </location>
</feature>
<dbReference type="Gene3D" id="2.102.10.10">
    <property type="entry name" value="Rieske [2Fe-2S] iron-sulphur domain"/>
    <property type="match status" value="1"/>
</dbReference>
<keyword evidence="2" id="KW-0479">Metal-binding</keyword>
<evidence type="ECO:0000256" key="3">
    <source>
        <dbReference type="ARBA" id="ARBA00023002"/>
    </source>
</evidence>
<dbReference type="EMBL" id="WTYJ01000003">
    <property type="protein sequence ID" value="MXP00369.1"/>
    <property type="molecule type" value="Genomic_DNA"/>
</dbReference>
<evidence type="ECO:0000256" key="4">
    <source>
        <dbReference type="ARBA" id="ARBA00023004"/>
    </source>
</evidence>
<dbReference type="AlphaFoldDB" id="A0A6I4U0I0"/>
<dbReference type="Pfam" id="PF19112">
    <property type="entry name" value="VanA_C"/>
    <property type="match status" value="1"/>
</dbReference>
<dbReference type="InterPro" id="IPR044043">
    <property type="entry name" value="VanA_C_cat"/>
</dbReference>
<dbReference type="GO" id="GO:0051537">
    <property type="term" value="F:2 iron, 2 sulfur cluster binding"/>
    <property type="evidence" value="ECO:0007669"/>
    <property type="project" value="UniProtKB-KW"/>
</dbReference>
<evidence type="ECO:0000256" key="2">
    <source>
        <dbReference type="ARBA" id="ARBA00022723"/>
    </source>
</evidence>
<evidence type="ECO:0000256" key="1">
    <source>
        <dbReference type="ARBA" id="ARBA00022714"/>
    </source>
</evidence>
<protein>
    <submittedName>
        <fullName evidence="7">Rieske 2Fe-2S domain-containing protein</fullName>
    </submittedName>
</protein>
<dbReference type="OrthoDB" id="7418829at2"/>
<proteinExistence type="predicted"/>
<dbReference type="Gene3D" id="3.90.380.10">
    <property type="entry name" value="Naphthalene 1,2-dioxygenase Alpha Subunit, Chain A, domain 1"/>
    <property type="match status" value="1"/>
</dbReference>
<keyword evidence="8" id="KW-1185">Reference proteome</keyword>
<accession>A0A6I4U0I0</accession>
<comment type="caution">
    <text evidence="7">The sequence shown here is derived from an EMBL/GenBank/DDBJ whole genome shotgun (WGS) entry which is preliminary data.</text>
</comment>
<dbReference type="SUPFAM" id="SSF55961">
    <property type="entry name" value="Bet v1-like"/>
    <property type="match status" value="1"/>
</dbReference>
<reference evidence="7 8" key="1">
    <citation type="submission" date="2019-12" db="EMBL/GenBank/DDBJ databases">
        <title>Genomic-based taxomic classification of the family Erythrobacteraceae.</title>
        <authorList>
            <person name="Xu L."/>
        </authorList>
    </citation>
    <scope>NUCLEOTIDE SEQUENCE [LARGE SCALE GENOMIC DNA]</scope>
    <source>
        <strain evidence="7 8">S36</strain>
    </source>
</reference>
<dbReference type="Pfam" id="PF00355">
    <property type="entry name" value="Rieske"/>
    <property type="match status" value="1"/>
</dbReference>
<dbReference type="InterPro" id="IPR036922">
    <property type="entry name" value="Rieske_2Fe-2S_sf"/>
</dbReference>
<dbReference type="PROSITE" id="PS51296">
    <property type="entry name" value="RIESKE"/>
    <property type="match status" value="1"/>
</dbReference>
<sequence>MYPFKTGSFAPRNAWYVAAFSKDVGRELIGRTIVNTPVVIFRKEDGEVVALDGRCPHRHFPLAKSCLKGDTIVCGYHGMAFGPDGQCVDVPSQVHTPRALRVPTYPVVEHGMWLWIWVGDKDKADPALLPSLVELGLEGEGLTPHTMFFHEVACRYQLLNDNLFDLSHLAFLHGTSIGTLENASTPEELVKRPGFVSSMRHIRNAPCPPMMHANGTYPTERIDRSMGMASHLPGLHCGITRVGYPDDHPQAPGELISMNRVYHAITPSTPRSCYYLFSVAVEDDVDVERMQINLAPVIDEDIFASVEIEKMIDLYDGVPPPELMVKSDTNAVEGRRMLQAMMDAEAAEKETA</sequence>
<keyword evidence="1" id="KW-0001">2Fe-2S</keyword>
<evidence type="ECO:0000259" key="6">
    <source>
        <dbReference type="PROSITE" id="PS51296"/>
    </source>
</evidence>
<dbReference type="PANTHER" id="PTHR21266">
    <property type="entry name" value="IRON-SULFUR DOMAIN CONTAINING PROTEIN"/>
    <property type="match status" value="1"/>
</dbReference>
<dbReference type="InterPro" id="IPR017941">
    <property type="entry name" value="Rieske_2Fe-2S"/>
</dbReference>
<evidence type="ECO:0000256" key="5">
    <source>
        <dbReference type="ARBA" id="ARBA00023014"/>
    </source>
</evidence>
<organism evidence="7 8">
    <name type="scientific">Croceibacterium xixiisoli</name>
    <dbReference type="NCBI Taxonomy" id="1476466"/>
    <lineage>
        <taxon>Bacteria</taxon>
        <taxon>Pseudomonadati</taxon>
        <taxon>Pseudomonadota</taxon>
        <taxon>Alphaproteobacteria</taxon>
        <taxon>Sphingomonadales</taxon>
        <taxon>Erythrobacteraceae</taxon>
        <taxon>Croceibacterium</taxon>
    </lineage>
</organism>
<dbReference type="GO" id="GO:0016491">
    <property type="term" value="F:oxidoreductase activity"/>
    <property type="evidence" value="ECO:0007669"/>
    <property type="project" value="UniProtKB-KW"/>
</dbReference>
<keyword evidence="3" id="KW-0560">Oxidoreductase</keyword>
<dbReference type="PANTHER" id="PTHR21266:SF60">
    <property type="entry name" value="3-KETOSTEROID-9-ALPHA-MONOOXYGENASE, OXYGENASE COMPONENT"/>
    <property type="match status" value="1"/>
</dbReference>
<name>A0A6I4U0I0_9SPHN</name>
<evidence type="ECO:0000313" key="8">
    <source>
        <dbReference type="Proteomes" id="UP000469430"/>
    </source>
</evidence>
<dbReference type="Proteomes" id="UP000469430">
    <property type="component" value="Unassembled WGS sequence"/>
</dbReference>
<gene>
    <name evidence="7" type="ORF">GRI97_15365</name>
</gene>
<evidence type="ECO:0000313" key="7">
    <source>
        <dbReference type="EMBL" id="MXP00369.1"/>
    </source>
</evidence>
<dbReference type="InterPro" id="IPR050584">
    <property type="entry name" value="Cholesterol_7-desaturase"/>
</dbReference>
<dbReference type="RefSeq" id="WP_161392077.1">
    <property type="nucleotide sequence ID" value="NZ_JBHSCP010000002.1"/>
</dbReference>
<keyword evidence="5" id="KW-0411">Iron-sulfur</keyword>